<dbReference type="WBParaSite" id="PS1159_v2.g22627.t1">
    <property type="protein sequence ID" value="PS1159_v2.g22627.t1"/>
    <property type="gene ID" value="PS1159_v2.g22627"/>
</dbReference>
<proteinExistence type="predicted"/>
<name>A0AC35FZL1_9BILA</name>
<evidence type="ECO:0000313" key="1">
    <source>
        <dbReference type="Proteomes" id="UP000887580"/>
    </source>
</evidence>
<organism evidence="1 2">
    <name type="scientific">Panagrolaimus sp. PS1159</name>
    <dbReference type="NCBI Taxonomy" id="55785"/>
    <lineage>
        <taxon>Eukaryota</taxon>
        <taxon>Metazoa</taxon>
        <taxon>Ecdysozoa</taxon>
        <taxon>Nematoda</taxon>
        <taxon>Chromadorea</taxon>
        <taxon>Rhabditida</taxon>
        <taxon>Tylenchina</taxon>
        <taxon>Panagrolaimomorpha</taxon>
        <taxon>Panagrolaimoidea</taxon>
        <taxon>Panagrolaimidae</taxon>
        <taxon>Panagrolaimus</taxon>
    </lineage>
</organism>
<evidence type="ECO:0000313" key="2">
    <source>
        <dbReference type="WBParaSite" id="PS1159_v2.g22627.t1"/>
    </source>
</evidence>
<dbReference type="Proteomes" id="UP000887580">
    <property type="component" value="Unplaced"/>
</dbReference>
<protein>
    <submittedName>
        <fullName evidence="2">Lipase_GDSL domain-containing protein</fullName>
    </submittedName>
</protein>
<reference evidence="2" key="1">
    <citation type="submission" date="2022-11" db="UniProtKB">
        <authorList>
            <consortium name="WormBaseParasite"/>
        </authorList>
    </citation>
    <scope>IDENTIFICATION</scope>
</reference>
<sequence length="393" mass="43376">MKAALLFAICFLAFANAKWGDPITDIGGSISCDPLMMVPSKNIPTNVNSVRPADIKLVMALGDSLTAANGAGAEDPLEIILQYRGLAFLAEDPLEIILQYRGLAFLAGGDKSLEKHITIPNILKKFNPNLFGQSKGIGASDVWDVAYLNSAVPGAKADDLPGQALDLVQKLQTHSEVDIANDWKLLNIFIGGNDVCGYCKDPAKNTPAMFRQNIEKAVQIIKDHVPRVIVSLTTMLHLEMVRQIDRNQYFCKALHVDECKCEQMANFTDTQISQLCTQLQQVEKDIETSGEYEADDFTFVVQPFLNEITTPPTRNGTVFIEFFTPDCFHFAQNGHSITASWIWNNMMEAVGSKTTKGDLGYPALPLKCPDSKCPFVRTTKNSQDCSKYLTDPQ</sequence>
<accession>A0AC35FZL1</accession>